<dbReference type="GO" id="GO:0015937">
    <property type="term" value="P:coenzyme A biosynthetic process"/>
    <property type="evidence" value="ECO:0007669"/>
    <property type="project" value="UniProtKB-UniRule"/>
</dbReference>
<feature type="binding site" evidence="9">
    <location>
        <position position="10"/>
    </location>
    <ligand>
        <name>substrate</name>
    </ligand>
</feature>
<feature type="binding site" evidence="9">
    <location>
        <begin position="124"/>
        <end position="130"/>
    </location>
    <ligand>
        <name>ATP</name>
        <dbReference type="ChEBI" id="CHEBI:30616"/>
    </ligand>
</feature>
<keyword evidence="2 9" id="KW-0808">Transferase</keyword>
<feature type="binding site" evidence="9">
    <location>
        <begin position="89"/>
        <end position="91"/>
    </location>
    <ligand>
        <name>ATP</name>
        <dbReference type="ChEBI" id="CHEBI:30616"/>
    </ligand>
</feature>
<comment type="similarity">
    <text evidence="9">Belongs to the bacterial CoaD family.</text>
</comment>
<feature type="domain" description="Cytidyltransferase-like" evidence="10">
    <location>
        <begin position="6"/>
        <end position="134"/>
    </location>
</feature>
<comment type="subunit">
    <text evidence="9">Homohexamer.</text>
</comment>
<sequence>MNEKIVYPGTFDPLTLGHMNIIKRAGNIFSGLVVAVAENTEKSPLLSAEERTKIIKSELEDYPQVEVDSFAGLTVDYVKEGGFSAVLRGLRTVNDFENEMNMAAMNKVLDEEIETIFMMTDPEFSHISSSLVKEVARFDGDLEKFLPESSAEALDQKIEK</sequence>
<feature type="binding site" evidence="9">
    <location>
        <position position="42"/>
    </location>
    <ligand>
        <name>substrate</name>
    </ligand>
</feature>
<dbReference type="GO" id="GO:0004595">
    <property type="term" value="F:pantetheine-phosphate adenylyltransferase activity"/>
    <property type="evidence" value="ECO:0007669"/>
    <property type="project" value="UniProtKB-UniRule"/>
</dbReference>
<evidence type="ECO:0000256" key="6">
    <source>
        <dbReference type="ARBA" id="ARBA00022842"/>
    </source>
</evidence>
<comment type="cofactor">
    <cofactor evidence="9">
        <name>Mg(2+)</name>
        <dbReference type="ChEBI" id="CHEBI:18420"/>
    </cofactor>
</comment>
<dbReference type="EMBL" id="FNGO01000011">
    <property type="protein sequence ID" value="SDL89296.1"/>
    <property type="molecule type" value="Genomic_DNA"/>
</dbReference>
<evidence type="ECO:0000313" key="11">
    <source>
        <dbReference type="EMBL" id="SDL89296.1"/>
    </source>
</evidence>
<dbReference type="InterPro" id="IPR001980">
    <property type="entry name" value="PPAT"/>
</dbReference>
<accession>A0A1G9NRR4</accession>
<feature type="binding site" evidence="9">
    <location>
        <begin position="10"/>
        <end position="11"/>
    </location>
    <ligand>
        <name>ATP</name>
        <dbReference type="ChEBI" id="CHEBI:30616"/>
    </ligand>
</feature>
<evidence type="ECO:0000259" key="10">
    <source>
        <dbReference type="Pfam" id="PF01467"/>
    </source>
</evidence>
<dbReference type="STRING" id="321763.SAMN04488692_11113"/>
<evidence type="ECO:0000256" key="2">
    <source>
        <dbReference type="ARBA" id="ARBA00022679"/>
    </source>
</evidence>
<dbReference type="HAMAP" id="MF_00151">
    <property type="entry name" value="PPAT_bact"/>
    <property type="match status" value="1"/>
</dbReference>
<evidence type="ECO:0000256" key="4">
    <source>
        <dbReference type="ARBA" id="ARBA00022741"/>
    </source>
</evidence>
<dbReference type="NCBIfam" id="TIGR00125">
    <property type="entry name" value="cyt_tran_rel"/>
    <property type="match status" value="1"/>
</dbReference>
<dbReference type="RefSeq" id="WP_089760175.1">
    <property type="nucleotide sequence ID" value="NZ_FNGO01000011.1"/>
</dbReference>
<dbReference type="GO" id="GO:0005737">
    <property type="term" value="C:cytoplasm"/>
    <property type="evidence" value="ECO:0007669"/>
    <property type="project" value="UniProtKB-SubCell"/>
</dbReference>
<evidence type="ECO:0000256" key="9">
    <source>
        <dbReference type="HAMAP-Rule" id="MF_00151"/>
    </source>
</evidence>
<feature type="binding site" evidence="9">
    <location>
        <position position="74"/>
    </location>
    <ligand>
        <name>substrate</name>
    </ligand>
</feature>
<dbReference type="Pfam" id="PF01467">
    <property type="entry name" value="CTP_transf_like"/>
    <property type="match status" value="1"/>
</dbReference>
<feature type="binding site" evidence="9">
    <location>
        <position position="88"/>
    </location>
    <ligand>
        <name>substrate</name>
    </ligand>
</feature>
<feature type="binding site" evidence="9">
    <location>
        <position position="99"/>
    </location>
    <ligand>
        <name>ATP</name>
        <dbReference type="ChEBI" id="CHEBI:30616"/>
    </ligand>
</feature>
<reference evidence="11 12" key="1">
    <citation type="submission" date="2016-10" db="EMBL/GenBank/DDBJ databases">
        <authorList>
            <person name="de Groot N.N."/>
        </authorList>
    </citation>
    <scope>NUCLEOTIDE SEQUENCE [LARGE SCALE GENOMIC DNA]</scope>
    <source>
        <strain evidence="11 12">SLAS-1</strain>
    </source>
</reference>
<keyword evidence="7 9" id="KW-0173">Coenzyme A biosynthesis</keyword>
<protein>
    <recommendedName>
        <fullName evidence="9">Phosphopantetheine adenylyltransferase</fullName>
        <ecNumber evidence="9">2.7.7.3</ecNumber>
    </recommendedName>
    <alternativeName>
        <fullName evidence="9">Dephospho-CoA pyrophosphorylase</fullName>
    </alternativeName>
    <alternativeName>
        <fullName evidence="9">Pantetheine-phosphate adenylyltransferase</fullName>
        <shortName evidence="9">PPAT</shortName>
    </alternativeName>
</protein>
<keyword evidence="12" id="KW-1185">Reference proteome</keyword>
<gene>
    <name evidence="9" type="primary">coaD</name>
    <name evidence="11" type="ORF">SAMN04488692_11113</name>
</gene>
<evidence type="ECO:0000256" key="7">
    <source>
        <dbReference type="ARBA" id="ARBA00022993"/>
    </source>
</evidence>
<comment type="subcellular location">
    <subcellularLocation>
        <location evidence="9">Cytoplasm</location>
    </subcellularLocation>
</comment>
<evidence type="ECO:0000256" key="5">
    <source>
        <dbReference type="ARBA" id="ARBA00022840"/>
    </source>
</evidence>
<dbReference type="PANTHER" id="PTHR21342:SF1">
    <property type="entry name" value="PHOSPHOPANTETHEINE ADENYLYLTRANSFERASE"/>
    <property type="match status" value="1"/>
</dbReference>
<feature type="site" description="Transition state stabilizer" evidence="9">
    <location>
        <position position="18"/>
    </location>
</feature>
<comment type="pathway">
    <text evidence="9">Cofactor biosynthesis; coenzyme A biosynthesis; CoA from (R)-pantothenate: step 4/5.</text>
</comment>
<dbReference type="PRINTS" id="PR01020">
    <property type="entry name" value="LPSBIOSNTHSS"/>
</dbReference>
<evidence type="ECO:0000256" key="1">
    <source>
        <dbReference type="ARBA" id="ARBA00022490"/>
    </source>
</evidence>
<dbReference type="NCBIfam" id="TIGR01510">
    <property type="entry name" value="coaD_prev_kdtB"/>
    <property type="match status" value="1"/>
</dbReference>
<dbReference type="GO" id="GO:0005524">
    <property type="term" value="F:ATP binding"/>
    <property type="evidence" value="ECO:0007669"/>
    <property type="project" value="UniProtKB-KW"/>
</dbReference>
<dbReference type="Proteomes" id="UP000199476">
    <property type="component" value="Unassembled WGS sequence"/>
</dbReference>
<evidence type="ECO:0000313" key="12">
    <source>
        <dbReference type="Proteomes" id="UP000199476"/>
    </source>
</evidence>
<evidence type="ECO:0000256" key="8">
    <source>
        <dbReference type="ARBA" id="ARBA00029346"/>
    </source>
</evidence>
<dbReference type="CDD" id="cd02163">
    <property type="entry name" value="PPAT"/>
    <property type="match status" value="1"/>
</dbReference>
<keyword evidence="1 9" id="KW-0963">Cytoplasm</keyword>
<name>A0A1G9NRR4_9FIRM</name>
<keyword evidence="4 9" id="KW-0547">Nucleotide-binding</keyword>
<dbReference type="Gene3D" id="3.40.50.620">
    <property type="entry name" value="HUPs"/>
    <property type="match status" value="1"/>
</dbReference>
<feature type="binding site" evidence="9">
    <location>
        <position position="18"/>
    </location>
    <ligand>
        <name>ATP</name>
        <dbReference type="ChEBI" id="CHEBI:30616"/>
    </ligand>
</feature>
<organism evidence="11 12">
    <name type="scientific">Halarsenatibacter silvermanii</name>
    <dbReference type="NCBI Taxonomy" id="321763"/>
    <lineage>
        <taxon>Bacteria</taxon>
        <taxon>Bacillati</taxon>
        <taxon>Bacillota</taxon>
        <taxon>Clostridia</taxon>
        <taxon>Halanaerobiales</taxon>
        <taxon>Halarsenatibacteraceae</taxon>
        <taxon>Halarsenatibacter</taxon>
    </lineage>
</organism>
<dbReference type="UniPathway" id="UPA00241">
    <property type="reaction ID" value="UER00355"/>
</dbReference>
<dbReference type="EC" id="2.7.7.3" evidence="9"/>
<keyword evidence="5 9" id="KW-0067">ATP-binding</keyword>
<evidence type="ECO:0000256" key="3">
    <source>
        <dbReference type="ARBA" id="ARBA00022695"/>
    </source>
</evidence>
<dbReference type="InterPro" id="IPR014729">
    <property type="entry name" value="Rossmann-like_a/b/a_fold"/>
</dbReference>
<dbReference type="OrthoDB" id="9806661at2"/>
<comment type="catalytic activity">
    <reaction evidence="8 9">
        <text>(R)-4'-phosphopantetheine + ATP + H(+) = 3'-dephospho-CoA + diphosphate</text>
        <dbReference type="Rhea" id="RHEA:19801"/>
        <dbReference type="ChEBI" id="CHEBI:15378"/>
        <dbReference type="ChEBI" id="CHEBI:30616"/>
        <dbReference type="ChEBI" id="CHEBI:33019"/>
        <dbReference type="ChEBI" id="CHEBI:57328"/>
        <dbReference type="ChEBI" id="CHEBI:61723"/>
        <dbReference type="EC" id="2.7.7.3"/>
    </reaction>
</comment>
<dbReference type="InterPro" id="IPR004821">
    <property type="entry name" value="Cyt_trans-like"/>
</dbReference>
<dbReference type="AlphaFoldDB" id="A0A1G9NRR4"/>
<dbReference type="SUPFAM" id="SSF52374">
    <property type="entry name" value="Nucleotidylyl transferase"/>
    <property type="match status" value="1"/>
</dbReference>
<proteinExistence type="inferred from homology"/>
<comment type="function">
    <text evidence="9">Reversibly transfers an adenylyl group from ATP to 4'-phosphopantetheine, yielding dephospho-CoA (dPCoA) and pyrophosphate.</text>
</comment>
<keyword evidence="6 9" id="KW-0460">Magnesium</keyword>
<keyword evidence="3 9" id="KW-0548">Nucleotidyltransferase</keyword>
<dbReference type="PANTHER" id="PTHR21342">
    <property type="entry name" value="PHOSPHOPANTETHEINE ADENYLYLTRANSFERASE"/>
    <property type="match status" value="1"/>
</dbReference>